<evidence type="ECO:0000313" key="2">
    <source>
        <dbReference type="Proteomes" id="UP000689195"/>
    </source>
</evidence>
<dbReference type="OrthoDB" id="323833at2759"/>
<protein>
    <recommendedName>
        <fullName evidence="3">MORN repeat protein</fullName>
    </recommendedName>
</protein>
<name>A0A8S1YL92_9CILI</name>
<gene>
    <name evidence="1" type="ORF">PPENT_87.1.T2030007</name>
</gene>
<keyword evidence="2" id="KW-1185">Reference proteome</keyword>
<dbReference type="AlphaFoldDB" id="A0A8S1YL92"/>
<reference evidence="1" key="1">
    <citation type="submission" date="2021-01" db="EMBL/GenBank/DDBJ databases">
        <authorList>
            <consortium name="Genoscope - CEA"/>
            <person name="William W."/>
        </authorList>
    </citation>
    <scope>NUCLEOTIDE SEQUENCE</scope>
</reference>
<dbReference type="EMBL" id="CAJJDO010000203">
    <property type="protein sequence ID" value="CAD8214278.1"/>
    <property type="molecule type" value="Genomic_DNA"/>
</dbReference>
<dbReference type="PANTHER" id="PTHR33706:SF1">
    <property type="entry name" value="TPR REPEAT PROTEIN"/>
    <property type="match status" value="1"/>
</dbReference>
<comment type="caution">
    <text evidence="1">The sequence shown here is derived from an EMBL/GenBank/DDBJ whole genome shotgun (WGS) entry which is preliminary data.</text>
</comment>
<proteinExistence type="predicted"/>
<evidence type="ECO:0008006" key="3">
    <source>
        <dbReference type="Google" id="ProtNLM"/>
    </source>
</evidence>
<accession>A0A8S1YL92</accession>
<dbReference type="PANTHER" id="PTHR33706">
    <property type="entry name" value="MORN VARIANT REPEAT PROTEIN"/>
    <property type="match status" value="1"/>
</dbReference>
<sequence length="184" mass="21917">MYLYYQGENQSSGGGEYKLNGEKIGIWEELNEVFWDFQQIMYIGEYYNGKKIGIWKNSLTNGNDLEINKQIWGGLYDEDDQGLKNRKWIEISQMLVIQSQVIDIGEYKNGQMLGKWDCFYRDDCKNQMNRQEVGHMMNKMQEQRMDCGLNFVIIYEMGPYNSKSHIVWFNSLKIKKQQRLWNAI</sequence>
<dbReference type="Proteomes" id="UP000689195">
    <property type="component" value="Unassembled WGS sequence"/>
</dbReference>
<evidence type="ECO:0000313" key="1">
    <source>
        <dbReference type="EMBL" id="CAD8214278.1"/>
    </source>
</evidence>
<organism evidence="1 2">
    <name type="scientific">Paramecium pentaurelia</name>
    <dbReference type="NCBI Taxonomy" id="43138"/>
    <lineage>
        <taxon>Eukaryota</taxon>
        <taxon>Sar</taxon>
        <taxon>Alveolata</taxon>
        <taxon>Ciliophora</taxon>
        <taxon>Intramacronucleata</taxon>
        <taxon>Oligohymenophorea</taxon>
        <taxon>Peniculida</taxon>
        <taxon>Parameciidae</taxon>
        <taxon>Paramecium</taxon>
    </lineage>
</organism>